<keyword evidence="7 10" id="KW-1133">Transmembrane helix</keyword>
<dbReference type="NCBIfam" id="TIGR00739">
    <property type="entry name" value="yajC"/>
    <property type="match status" value="1"/>
</dbReference>
<evidence type="ECO:0000256" key="5">
    <source>
        <dbReference type="ARBA" id="ARBA00022692"/>
    </source>
</evidence>
<comment type="similarity">
    <text evidence="2">Belongs to the YajC family.</text>
</comment>
<evidence type="ECO:0000256" key="4">
    <source>
        <dbReference type="ARBA" id="ARBA00022475"/>
    </source>
</evidence>
<keyword evidence="12" id="KW-1185">Reference proteome</keyword>
<keyword evidence="5 10" id="KW-0812">Transmembrane</keyword>
<evidence type="ECO:0000313" key="11">
    <source>
        <dbReference type="EMBL" id="RST91881.1"/>
    </source>
</evidence>
<keyword evidence="6" id="KW-0653">Protein transport</keyword>
<evidence type="ECO:0000256" key="3">
    <source>
        <dbReference type="ARBA" id="ARBA00022448"/>
    </source>
</evidence>
<evidence type="ECO:0000313" key="12">
    <source>
        <dbReference type="Proteomes" id="UP000287239"/>
    </source>
</evidence>
<comment type="caution">
    <text evidence="11">The sequence shown here is derived from an EMBL/GenBank/DDBJ whole genome shotgun (WGS) entry which is preliminary data.</text>
</comment>
<gene>
    <name evidence="11" type="ORF">CBF35_13675</name>
</gene>
<dbReference type="Proteomes" id="UP000287239">
    <property type="component" value="Unassembled WGS sequence"/>
</dbReference>
<keyword evidence="3" id="KW-0813">Transport</keyword>
<dbReference type="EMBL" id="NGJU01000026">
    <property type="protein sequence ID" value="RST91881.1"/>
    <property type="molecule type" value="Genomic_DNA"/>
</dbReference>
<keyword evidence="8" id="KW-0811">Translocation</keyword>
<dbReference type="InterPro" id="IPR003849">
    <property type="entry name" value="Preprotein_translocase_YajC"/>
</dbReference>
<evidence type="ECO:0000256" key="7">
    <source>
        <dbReference type="ARBA" id="ARBA00022989"/>
    </source>
</evidence>
<dbReference type="SMART" id="SM01323">
    <property type="entry name" value="YajC"/>
    <property type="match status" value="1"/>
</dbReference>
<keyword evidence="4" id="KW-1003">Cell membrane</keyword>
<dbReference type="PANTHER" id="PTHR33909:SF1">
    <property type="entry name" value="SEC TRANSLOCON ACCESSORY COMPLEX SUBUNIT YAJC"/>
    <property type="match status" value="1"/>
</dbReference>
<evidence type="ECO:0000256" key="10">
    <source>
        <dbReference type="SAM" id="Phobius"/>
    </source>
</evidence>
<dbReference type="GO" id="GO:0005886">
    <property type="term" value="C:plasma membrane"/>
    <property type="evidence" value="ECO:0007669"/>
    <property type="project" value="UniProtKB-SubCell"/>
</dbReference>
<dbReference type="OrthoDB" id="2200043at2"/>
<dbReference type="GeneID" id="98569393"/>
<keyword evidence="9 10" id="KW-0472">Membrane</keyword>
<organism evidence="11 12">
    <name type="scientific">Vagococcus salmoninarum</name>
    <dbReference type="NCBI Taxonomy" id="2739"/>
    <lineage>
        <taxon>Bacteria</taxon>
        <taxon>Bacillati</taxon>
        <taxon>Bacillota</taxon>
        <taxon>Bacilli</taxon>
        <taxon>Lactobacillales</taxon>
        <taxon>Enterococcaceae</taxon>
        <taxon>Vagococcus</taxon>
    </lineage>
</organism>
<feature type="transmembrane region" description="Helical" evidence="10">
    <location>
        <begin position="6"/>
        <end position="29"/>
    </location>
</feature>
<evidence type="ECO:0000256" key="2">
    <source>
        <dbReference type="ARBA" id="ARBA00006742"/>
    </source>
</evidence>
<dbReference type="RefSeq" id="WP_126782092.1">
    <property type="nucleotide sequence ID" value="NZ_NGJU01000026.1"/>
</dbReference>
<proteinExistence type="inferred from homology"/>
<evidence type="ECO:0000256" key="9">
    <source>
        <dbReference type="ARBA" id="ARBA00023136"/>
    </source>
</evidence>
<evidence type="ECO:0000256" key="8">
    <source>
        <dbReference type="ARBA" id="ARBA00023010"/>
    </source>
</evidence>
<accession>A0A429ZDW6</accession>
<evidence type="ECO:0000256" key="6">
    <source>
        <dbReference type="ARBA" id="ARBA00022927"/>
    </source>
</evidence>
<name>A0A429ZDW6_9ENTE</name>
<reference evidence="11 12" key="1">
    <citation type="submission" date="2017-05" db="EMBL/GenBank/DDBJ databases">
        <title>Vagococcus spp. assemblies.</title>
        <authorList>
            <person name="Gulvik C.A."/>
        </authorList>
    </citation>
    <scope>NUCLEOTIDE SEQUENCE [LARGE SCALE GENOMIC DNA]</scope>
    <source>
        <strain evidence="11 12">NCFB 2777</strain>
    </source>
</reference>
<sequence length="94" mass="10655">MWENILASSIVLVSFIMILVIIYGIFSFSNVKKQKNRYKEIHTTISQGQKVVLANGIYGKVKHVNHETIDLEVKSGAVMTVSRYAISQIIKNEE</sequence>
<comment type="subcellular location">
    <subcellularLocation>
        <location evidence="1">Cell membrane</location>
        <topology evidence="1">Single-pass membrane protein</topology>
    </subcellularLocation>
</comment>
<dbReference type="Pfam" id="PF02699">
    <property type="entry name" value="YajC"/>
    <property type="match status" value="1"/>
</dbReference>
<protein>
    <submittedName>
        <fullName evidence="11">Preprotein translocase subunit YajC</fullName>
    </submittedName>
</protein>
<dbReference type="AlphaFoldDB" id="A0A429ZDW6"/>
<dbReference type="GO" id="GO:0015031">
    <property type="term" value="P:protein transport"/>
    <property type="evidence" value="ECO:0007669"/>
    <property type="project" value="UniProtKB-KW"/>
</dbReference>
<dbReference type="PANTHER" id="PTHR33909">
    <property type="entry name" value="SEC TRANSLOCON ACCESSORY COMPLEX SUBUNIT YAJC"/>
    <property type="match status" value="1"/>
</dbReference>
<evidence type="ECO:0000256" key="1">
    <source>
        <dbReference type="ARBA" id="ARBA00004162"/>
    </source>
</evidence>